<comment type="caution">
    <text evidence="1">The sequence shown here is derived from an EMBL/GenBank/DDBJ whole genome shotgun (WGS) entry which is preliminary data.</text>
</comment>
<reference evidence="1" key="2">
    <citation type="submission" date="2020-09" db="EMBL/GenBank/DDBJ databases">
        <title>Reference genome assembly for Australian Ascochyta lentis isolate Al4.</title>
        <authorList>
            <person name="Lee R.C."/>
            <person name="Farfan-Caceres L.M."/>
            <person name="Debler J.W."/>
            <person name="Williams A.H."/>
            <person name="Henares B.M."/>
        </authorList>
    </citation>
    <scope>NUCLEOTIDE SEQUENCE</scope>
    <source>
        <strain evidence="1">Al4</strain>
    </source>
</reference>
<dbReference type="Pfam" id="PF11951">
    <property type="entry name" value="Fungal_trans_2"/>
    <property type="match status" value="1"/>
</dbReference>
<sequence length="303" mass="33895">MELLSNFMLETIPGLDMNGIVDLGLMRTVMPAVLSAPYLLLQVLALSALHLCQTKPMQASSYHADATSLQIEALTSFDEHLGNINSENCDAMLMFASLLGTHSLAEAVMSSNNDADGFLDRFVTYLNLHRGVQTVVFQAWDLLLQSKISPVLHRASTQLDLAASHAPERAILVAEQLSRLLDDGDMSAESNTACRDAVSRLKLMYQADYMEEQSEETRQQPSGLLSTWPVLLSGVYTSLLQKRQPEALIILCYYAVLLHQRRRMWFVNSAGRMLVVSITKSLGTYWRHWLDWPNETTADTFVP</sequence>
<proteinExistence type="predicted"/>
<reference evidence="1" key="1">
    <citation type="submission" date="2018-12" db="EMBL/GenBank/DDBJ databases">
        <authorList>
            <person name="Syme R.A."/>
            <person name="Farfan-Caceres L."/>
            <person name="Lichtenzveig J."/>
        </authorList>
    </citation>
    <scope>NUCLEOTIDE SEQUENCE</scope>
    <source>
        <strain evidence="1">Al4</strain>
    </source>
</reference>
<dbReference type="PANTHER" id="PTHR47784:SF4">
    <property type="entry name" value="ZN(II)2CYS6 TRANSCRIPTION FACTOR (EUROFUNG)"/>
    <property type="match status" value="1"/>
</dbReference>
<organism evidence="1 2">
    <name type="scientific">Ascochyta lentis</name>
    <dbReference type="NCBI Taxonomy" id="205686"/>
    <lineage>
        <taxon>Eukaryota</taxon>
        <taxon>Fungi</taxon>
        <taxon>Dikarya</taxon>
        <taxon>Ascomycota</taxon>
        <taxon>Pezizomycotina</taxon>
        <taxon>Dothideomycetes</taxon>
        <taxon>Pleosporomycetidae</taxon>
        <taxon>Pleosporales</taxon>
        <taxon>Pleosporineae</taxon>
        <taxon>Didymellaceae</taxon>
        <taxon>Ascochyta</taxon>
    </lineage>
</organism>
<gene>
    <name evidence="1" type="ORF">EKO04_001574</name>
</gene>
<evidence type="ECO:0000313" key="2">
    <source>
        <dbReference type="Proteomes" id="UP000651452"/>
    </source>
</evidence>
<dbReference type="GO" id="GO:0001228">
    <property type="term" value="F:DNA-binding transcription activator activity, RNA polymerase II-specific"/>
    <property type="evidence" value="ECO:0007669"/>
    <property type="project" value="TreeGrafter"/>
</dbReference>
<dbReference type="InterPro" id="IPR021858">
    <property type="entry name" value="Fun_TF"/>
</dbReference>
<keyword evidence="2" id="KW-1185">Reference proteome</keyword>
<evidence type="ECO:0000313" key="1">
    <source>
        <dbReference type="EMBL" id="KAF9700299.1"/>
    </source>
</evidence>
<dbReference type="PANTHER" id="PTHR47784">
    <property type="entry name" value="STEROL UPTAKE CONTROL PROTEIN 2"/>
    <property type="match status" value="1"/>
</dbReference>
<protein>
    <submittedName>
        <fullName evidence="1">Uncharacterized protein</fullName>
    </submittedName>
</protein>
<accession>A0A8H7MKM5</accession>
<dbReference type="Proteomes" id="UP000651452">
    <property type="component" value="Unassembled WGS sequence"/>
</dbReference>
<dbReference type="AlphaFoldDB" id="A0A8H7MKM5"/>
<dbReference type="InterPro" id="IPR053157">
    <property type="entry name" value="Sterol_Uptake_Regulator"/>
</dbReference>
<dbReference type="EMBL" id="RZGK01000003">
    <property type="protein sequence ID" value="KAF9700299.1"/>
    <property type="molecule type" value="Genomic_DNA"/>
</dbReference>
<dbReference type="OrthoDB" id="4937900at2759"/>
<name>A0A8H7MKM5_9PLEO</name>